<sequence>MPSTTSSSSSSNIVPSFHHQTEVELRSFGDNFDHWREFYLSSPSSSSSSTTTTTCYRSGGFSYSNTPHTRNRFILWRANNSVLELSEFDMGLRLDDSSIRINFPATINQNSGVCIFECNQQYIVIMVLLDTKILYRFTFVHPCADSSNLIGNKRKQDQYANSLGGLKKSIFYNISIGDLENSASMMRSPLIGGGDSVEVTVCKILSPTRLCVATNHSNYALWIELSDVSPPASSHHHQHQHQQDSMDQSMNGDLTVIKKVELKEGGFLSSFIPSKYTSSSSSSSPVQDIQFLQHQSQHNPTIYVFVLHADNTIKIWSAQEKQCLFTFTIDTENWSQTIQSSSSTRKMFKLYNHNLNSNNFNLLSFSLILYIEMEESESHFQFYSGLIEPNNTRLQLQRVSYTKSTGLIDFSVTAQKDTLYALFKSDSTTSQLDQSDYVNDSTDSPSYSIEYISCAGVISTFVGDGSNDVNMASSDEYSENINMEYNIFHKVDIAQQQRTNDKPPSADSIESHYLERLFNRGYFSKRSIQKALNIYSPSYSMSPTIPLEYQISKLIKKKITNLSNIGNNQNNSVDDQQEEMIAYNEWNEFYQICLNQAKYDIQPTGLFINQSLNLIFIVKMNKLSIIRNNIEKFDSLLSSSIGSESFNSALQQLGSQFQEEEVQVRNIEYVLECCKMIDKSVDYDYSSIEYDLQRSQTNTALASEVNSNILTCSINSMADRVSTTMKHKRQGARQSNNQQQMIVQSKFTVEFTKLFKMIETPIKTISSLIVLLNQDFEKESSSLQNNNNNGNSDLFSDMIVSCFKQSIQAKYQFARSLSLLLCIVSRLRSQLSLSCEQLLTIEKNLTPTTYRVLNTYYTLYWFTNQLYYPSSSSLDIDHKMNIIDKKQQQTTFKSPLLFVLISQNMDYFSTLLTPSTSILDNIQLQIEKIVHLLAYKNDVFPIATYLTEKQQFKQLSVLLTMIQKNRPILLDESLNPLTTTTTMPSYYYLMGLCFAHFSKYSEAYQYLIKSSESLKLQGEISLDSIDPHIKHICILSDEELVPNIFTINNSDISPPSPPPPSIAQMLYKLLLKCSKVFELRNQLDYCIQLSLLAIQYSPQQEHGQGQGHIGQTNDISNSYVNIFKYAIKMSQYQVAYQAIVMNPDRRVMLECLEKFIVILSEGYGKSDVLESLPFVGIYQHVEAILLNKARAQDLLVSPDYYSILYSLQMNHSNYNKAAAIIYEKSTRIISETSASGKFVRNKGSAADTSNLYQSKLNYLSMSINCLELIENENNRWISIDNHCFDHNNNNSNGKGKRKVNSNNNIILSFQKHNENDNNDNDNNNNDDINGTNGGQSIIMHKDIKKEYLFYNCHFMIYQMEKQQDSSSPTSSSSLPIYYHQENNQQQQSNQQLIQKLIQFGMIDKCFSLAVANDLDMSVIFKSFTTMCIEYELDPTKNPFSFSPQAFDTYNLHYLNDNVKIVWSLLAKYLERYDSFTTDPAIAQSTYQIANNKIATTSNQVYGQVIVNSVKQNKDGFYTFQISSGSLGQGSNNKLDVILLGHHNGKVVQKYLPPFFKEGYGVVLGGKMVSSGQRFEATEIYCKSGIDNCQQQAGYYYELVANQLLEYPLQQLPLPEWLLNAYFFKSNNNNQQQQQRSLSRLGSLFKLYYKNNRVEEAAKTLESIFSQAVATKSTLSLPSFNSIDQFMVECKQLLANNNNNRNVILEDSNKKSLQLLFDNIQNLIKNVV</sequence>
<protein>
    <submittedName>
        <fullName evidence="7">Nucleoporin</fullName>
    </submittedName>
</protein>
<dbReference type="STRING" id="1054147.F4PP73"/>
<name>F4PP73_CACFS</name>
<evidence type="ECO:0000256" key="1">
    <source>
        <dbReference type="ARBA" id="ARBA00004123"/>
    </source>
</evidence>
<dbReference type="GO" id="GO:0017056">
    <property type="term" value="F:structural constituent of nuclear pore"/>
    <property type="evidence" value="ECO:0007669"/>
    <property type="project" value="TreeGrafter"/>
</dbReference>
<keyword evidence="2" id="KW-0813">Transport</keyword>
<evidence type="ECO:0000256" key="2">
    <source>
        <dbReference type="ARBA" id="ARBA00022448"/>
    </source>
</evidence>
<comment type="subcellular location">
    <subcellularLocation>
        <location evidence="1">Nucleus</location>
    </subcellularLocation>
</comment>
<dbReference type="Pfam" id="PF11715">
    <property type="entry name" value="Beta-prop_Nup120_160"/>
    <property type="match status" value="1"/>
</dbReference>
<feature type="domain" description="NUP160 helical" evidence="5">
    <location>
        <begin position="670"/>
        <end position="869"/>
    </location>
</feature>
<dbReference type="RefSeq" id="XP_004360037.1">
    <property type="nucleotide sequence ID" value="XM_004359980.1"/>
</dbReference>
<dbReference type="KEGG" id="dfa:DFA_04304"/>
<dbReference type="InterPro" id="IPR056535">
    <property type="entry name" value="TPR_NUP160_M"/>
</dbReference>
<evidence type="ECO:0000259" key="4">
    <source>
        <dbReference type="Pfam" id="PF11715"/>
    </source>
</evidence>
<dbReference type="InterPro" id="IPR021717">
    <property type="entry name" value="Nucleoporin_Nup160"/>
</dbReference>
<dbReference type="PANTHER" id="PTHR21286">
    <property type="entry name" value="NUCLEAR PORE COMPLEX PROTEIN NUP160"/>
    <property type="match status" value="1"/>
</dbReference>
<keyword evidence="3" id="KW-0539">Nucleus</keyword>
<dbReference type="OMA" id="ESHFQFY"/>
<dbReference type="Pfam" id="PF23345">
    <property type="entry name" value="NUP160_helical"/>
    <property type="match status" value="1"/>
</dbReference>
<dbReference type="OrthoDB" id="67716at2759"/>
<organism evidence="7 8">
    <name type="scientific">Cavenderia fasciculata</name>
    <name type="common">Slime mold</name>
    <name type="synonym">Dictyostelium fasciculatum</name>
    <dbReference type="NCBI Taxonomy" id="261658"/>
    <lineage>
        <taxon>Eukaryota</taxon>
        <taxon>Amoebozoa</taxon>
        <taxon>Evosea</taxon>
        <taxon>Eumycetozoa</taxon>
        <taxon>Dictyostelia</taxon>
        <taxon>Acytosteliales</taxon>
        <taxon>Cavenderiaceae</taxon>
        <taxon>Cavenderia</taxon>
    </lineage>
</organism>
<dbReference type="InterPro" id="IPR056547">
    <property type="entry name" value="NUP160_helical"/>
</dbReference>
<proteinExistence type="predicted"/>
<keyword evidence="8" id="KW-1185">Reference proteome</keyword>
<reference evidence="8" key="1">
    <citation type="journal article" date="2011" name="Genome Res.">
        <title>Phylogeny-wide analysis of social amoeba genomes highlights ancient origins for complex intercellular communication.</title>
        <authorList>
            <person name="Heidel A.J."/>
            <person name="Lawal H.M."/>
            <person name="Felder M."/>
            <person name="Schilde C."/>
            <person name="Helps N.R."/>
            <person name="Tunggal B."/>
            <person name="Rivero F."/>
            <person name="John U."/>
            <person name="Schleicher M."/>
            <person name="Eichinger L."/>
            <person name="Platzer M."/>
            <person name="Noegel A.A."/>
            <person name="Schaap P."/>
            <person name="Gloeckner G."/>
        </authorList>
    </citation>
    <scope>NUCLEOTIDE SEQUENCE [LARGE SCALE GENOMIC DNA]</scope>
    <source>
        <strain evidence="8">SH3</strain>
    </source>
</reference>
<gene>
    <name evidence="7" type="ORF">DFA_04304</name>
</gene>
<feature type="domain" description="NUP160 middle TPR" evidence="6">
    <location>
        <begin position="962"/>
        <end position="1235"/>
    </location>
</feature>
<dbReference type="PANTHER" id="PTHR21286:SF0">
    <property type="entry name" value="NUCLEAR PORE COMPLEX PROTEIN NUP160"/>
    <property type="match status" value="1"/>
</dbReference>
<evidence type="ECO:0000313" key="7">
    <source>
        <dbReference type="EMBL" id="EGG22186.1"/>
    </source>
</evidence>
<evidence type="ECO:0000259" key="5">
    <source>
        <dbReference type="Pfam" id="PF23345"/>
    </source>
</evidence>
<evidence type="ECO:0000256" key="3">
    <source>
        <dbReference type="ARBA" id="ARBA00023242"/>
    </source>
</evidence>
<dbReference type="InterPro" id="IPR012340">
    <property type="entry name" value="NA-bd_OB-fold"/>
</dbReference>
<dbReference type="Proteomes" id="UP000007797">
    <property type="component" value="Unassembled WGS sequence"/>
</dbReference>
<dbReference type="EMBL" id="GL883009">
    <property type="protein sequence ID" value="EGG22186.1"/>
    <property type="molecule type" value="Genomic_DNA"/>
</dbReference>
<dbReference type="Gene3D" id="2.40.50.140">
    <property type="entry name" value="Nucleic acid-binding proteins"/>
    <property type="match status" value="1"/>
</dbReference>
<accession>F4PP73</accession>
<dbReference type="InterPro" id="IPR059141">
    <property type="entry name" value="Beta-prop_Nup120_160"/>
</dbReference>
<dbReference type="GeneID" id="14874661"/>
<evidence type="ECO:0000259" key="6">
    <source>
        <dbReference type="Pfam" id="PF23354"/>
    </source>
</evidence>
<dbReference type="Pfam" id="PF23354">
    <property type="entry name" value="TPR_NUP160_120_M"/>
    <property type="match status" value="1"/>
</dbReference>
<dbReference type="GO" id="GO:0005643">
    <property type="term" value="C:nuclear pore"/>
    <property type="evidence" value="ECO:0007669"/>
    <property type="project" value="UniProtKB-ARBA"/>
</dbReference>
<feature type="domain" description="Nucleoporin Nup120/160 beta-propeller" evidence="4">
    <location>
        <begin position="72"/>
        <end position="628"/>
    </location>
</feature>
<evidence type="ECO:0000313" key="8">
    <source>
        <dbReference type="Proteomes" id="UP000007797"/>
    </source>
</evidence>